<dbReference type="PATRIC" id="fig|1193502.14.peg.1090"/>
<dbReference type="AlphaFoldDB" id="A0A1D7TIR0"/>
<accession>A0A1D7TIR0</accession>
<keyword evidence="3" id="KW-1185">Reference proteome</keyword>
<reference evidence="3" key="1">
    <citation type="submission" date="2016-08" db="EMBL/GenBank/DDBJ databases">
        <title>Complete genome sequence of the organohalide-respiring Epsilonproteobacterium Sulfurospirillum halorespirans.</title>
        <authorList>
            <person name="Goris T."/>
            <person name="Zimmermann J."/>
            <person name="Schenz B."/>
            <person name="Lemos M."/>
            <person name="Hackermueller J."/>
            <person name="Diekert G."/>
        </authorList>
    </citation>
    <scope>NUCLEOTIDE SEQUENCE [LARGE SCALE GENOMIC DNA]</scope>
    <source>
        <strain>DSM 13726</strain>
        <strain evidence="3">PCE-M2</strain>
    </source>
</reference>
<feature type="region of interest" description="Disordered" evidence="1">
    <location>
        <begin position="1"/>
        <end position="20"/>
    </location>
</feature>
<name>A0A1D7TIR0_9BACT</name>
<feature type="compositionally biased region" description="Polar residues" evidence="1">
    <location>
        <begin position="1"/>
        <end position="12"/>
    </location>
</feature>
<proteinExistence type="predicted"/>
<evidence type="ECO:0000256" key="1">
    <source>
        <dbReference type="SAM" id="MobiDB-lite"/>
    </source>
</evidence>
<protein>
    <submittedName>
        <fullName evidence="2">Uncharacterized protein</fullName>
    </submittedName>
</protein>
<organism evidence="2 3">
    <name type="scientific">Sulfurospirillum halorespirans DSM 13726</name>
    <dbReference type="NCBI Taxonomy" id="1193502"/>
    <lineage>
        <taxon>Bacteria</taxon>
        <taxon>Pseudomonadati</taxon>
        <taxon>Campylobacterota</taxon>
        <taxon>Epsilonproteobacteria</taxon>
        <taxon>Campylobacterales</taxon>
        <taxon>Sulfurospirillaceae</taxon>
        <taxon>Sulfurospirillum</taxon>
    </lineage>
</organism>
<dbReference type="STRING" id="1193502.SHALO_1076"/>
<dbReference type="Proteomes" id="UP000094609">
    <property type="component" value="Chromosome"/>
</dbReference>
<evidence type="ECO:0000313" key="2">
    <source>
        <dbReference type="EMBL" id="AOO64856.1"/>
    </source>
</evidence>
<dbReference type="KEGG" id="shal:SHALO_1076"/>
<evidence type="ECO:0000313" key="3">
    <source>
        <dbReference type="Proteomes" id="UP000094609"/>
    </source>
</evidence>
<dbReference type="RefSeq" id="WP_069477702.1">
    <property type="nucleotide sequence ID" value="NZ_CP017111.1"/>
</dbReference>
<dbReference type="PANTHER" id="PTHR39431">
    <property type="entry name" value="FRPA/C-RELATED PROTEIN"/>
    <property type="match status" value="1"/>
</dbReference>
<gene>
    <name evidence="2" type="ORF">SHALO_1076</name>
</gene>
<dbReference type="PANTHER" id="PTHR39431:SF1">
    <property type="entry name" value="FRPA_C-RELATED PROTEIN"/>
    <property type="match status" value="1"/>
</dbReference>
<sequence>MYIESSSLTLQSNHEELENSTAYRRTTDTDVQTLTRISEAETLKLQATGSVTTQEGDVLDITLQSALARYDRYETFTSQSIASLMDPLVINLSGGLADVDASKNFLFDLNSDGSADEMSLLGQNNGFLALDKNENGIIDDGSELFGTQSGDGFADLAQYDDDGNGWIDENDSIFSKLKIWQKSALEDNLISLSQAQVGALLLESVDSSFSYKKGADTNALLQESSVVLFENGRAGWVSHVDFAITSTQEESAQTSTPSLSASTSSVLSASLGKIKQSSSTEDLNESLLSSLKSKLKALNSKLGKTHDSSEKSGIIMQILKISMQIAQLGG</sequence>
<dbReference type="EMBL" id="CP017111">
    <property type="protein sequence ID" value="AOO64856.1"/>
    <property type="molecule type" value="Genomic_DNA"/>
</dbReference>